<keyword evidence="5" id="KW-0227">DNA damage</keyword>
<dbReference type="OrthoDB" id="121051at2759"/>
<comment type="caution">
    <text evidence="16">The sequence shown here is derived from an EMBL/GenBank/DDBJ whole genome shotgun (WGS) entry which is preliminary data.</text>
</comment>
<dbReference type="EMBL" id="AWSO01000038">
    <property type="protein sequence ID" value="ESK96904.1"/>
    <property type="molecule type" value="Genomic_DNA"/>
</dbReference>
<comment type="subcellular location">
    <subcellularLocation>
        <location evidence="1">Nucleus</location>
    </subcellularLocation>
</comment>
<evidence type="ECO:0000256" key="8">
    <source>
        <dbReference type="ARBA" id="ARBA00023204"/>
    </source>
</evidence>
<dbReference type="Proteomes" id="UP000017559">
    <property type="component" value="Unassembled WGS sequence"/>
</dbReference>
<dbReference type="SUPFAM" id="SSF52540">
    <property type="entry name" value="P-loop containing nucleoside triphosphate hydrolases"/>
    <property type="match status" value="1"/>
</dbReference>
<feature type="compositionally biased region" description="Polar residues" evidence="14">
    <location>
        <begin position="1"/>
        <end position="23"/>
    </location>
</feature>
<comment type="function">
    <text evidence="10">Component of the post-replicative DNA mismatch repair system (MMR). Heterodimerizes with MSH2 to form MutS beta, which binds to DNA mismatches thereby initiating DNA repair. MSH3 provides substrate-binding and substrate specificity to the complex. When bound, the MutS beta heterodimer bends the DNA helix and shields approximately 20 base pairs. Acts mainly to repair insertion-deletion loops (IDLs) from 2 to 13 nucleotides in size, but can also repair base-base and single insertion-deletion mismatches that occur during replication. After mismatch binding, forms a ternary complex with the MutL alpha heterodimer, which is thought to be responsible for directing the downstream MMR events, including strand discrimination, excision, and resynthesis. ATP binding and hydrolysis play a pivotal role in mismatch repair functions.</text>
</comment>
<dbReference type="Gene3D" id="3.40.1170.10">
    <property type="entry name" value="DNA repair protein MutS, domain I"/>
    <property type="match status" value="1"/>
</dbReference>
<keyword evidence="9" id="KW-0539">Nucleus</keyword>
<dbReference type="SMART" id="SM00534">
    <property type="entry name" value="MUTSac"/>
    <property type="match status" value="1"/>
</dbReference>
<dbReference type="NCBIfam" id="NF003810">
    <property type="entry name" value="PRK05399.1"/>
    <property type="match status" value="1"/>
</dbReference>
<evidence type="ECO:0000256" key="2">
    <source>
        <dbReference type="ARBA" id="ARBA00007094"/>
    </source>
</evidence>
<evidence type="ECO:0000256" key="1">
    <source>
        <dbReference type="ARBA" id="ARBA00004123"/>
    </source>
</evidence>
<evidence type="ECO:0000256" key="9">
    <source>
        <dbReference type="ARBA" id="ARBA00023242"/>
    </source>
</evidence>
<dbReference type="HOGENOM" id="CLU_002472_0_2_1"/>
<dbReference type="InterPro" id="IPR007695">
    <property type="entry name" value="DNA_mismatch_repair_MutS-lik_N"/>
</dbReference>
<dbReference type="Pfam" id="PF05190">
    <property type="entry name" value="MutS_IV"/>
    <property type="match status" value="1"/>
</dbReference>
<dbReference type="GO" id="GO:0140664">
    <property type="term" value="F:ATP-dependent DNA damage sensor activity"/>
    <property type="evidence" value="ECO:0007669"/>
    <property type="project" value="InterPro"/>
</dbReference>
<evidence type="ECO:0000256" key="7">
    <source>
        <dbReference type="ARBA" id="ARBA00023125"/>
    </source>
</evidence>
<dbReference type="KEGG" id="mrr:Moror_6482"/>
<proteinExistence type="inferred from homology"/>
<dbReference type="Gene3D" id="1.10.1420.10">
    <property type="match status" value="2"/>
</dbReference>
<dbReference type="AlphaFoldDB" id="V2YYX1"/>
<gene>
    <name evidence="16" type="ORF">Moror_6482</name>
</gene>
<dbReference type="GO" id="GO:0006312">
    <property type="term" value="P:mitotic recombination"/>
    <property type="evidence" value="ECO:0007669"/>
    <property type="project" value="TreeGrafter"/>
</dbReference>
<dbReference type="InterPro" id="IPR016151">
    <property type="entry name" value="DNA_mismatch_repair_MutS_N"/>
</dbReference>
<feature type="compositionally biased region" description="Polar residues" evidence="14">
    <location>
        <begin position="30"/>
        <end position="41"/>
    </location>
</feature>
<protein>
    <recommendedName>
        <fullName evidence="3 13">DNA mismatch repair protein MSH3</fullName>
    </recommendedName>
    <alternativeName>
        <fullName evidence="3 13">DNA mismatch repair protein MSH3</fullName>
    </alternativeName>
    <alternativeName>
        <fullName evidence="12">MutS protein homolog 3</fullName>
    </alternativeName>
</protein>
<keyword evidence="4" id="KW-0547">Nucleotide-binding</keyword>
<evidence type="ECO:0000256" key="10">
    <source>
        <dbReference type="ARBA" id="ARBA00025373"/>
    </source>
</evidence>
<evidence type="ECO:0000313" key="17">
    <source>
        <dbReference type="Proteomes" id="UP000017559"/>
    </source>
</evidence>
<sequence>MPHSGNQTVLSSYFSQSQNPKKTSGNKRLNHPDTTIDLTYESSDELEESFRPAKRTKTSHSTEPGSSSKSDGVADQWRYNPASPNIRTDESEESSAKRKARHEEFKKKLLLENKKASLFRTSSREDAFVETVRAPSPETSFPEFAAKRKAKRTGSGTGNTRREEVGPSGEPYTPLEKQVLQLRKDNPGTLLMVEVGYKYKFFGEDAKIGAKELGIACFPDRNFIVASVPVHRWQVHLKKLLSKGHRVGLVNQVETAALKKVSDNRSGPFERMLVRLCTAATYVDDIDSVDDIERYSSPPILCLIEDPKARKNSRVSMGMIAISPSTGDVIWDEFDDESVRLNLETRLEHLKPTEILTHSDGLTDPTKRFLTHLPGNVRLEYFDELMTYTEAFEYISSIHGRIFSGNEKAGMLVTSSTAIPDPCHVGSGKRLAEVSGLPRRVVVALAHIIQYLSAFDIVDALFEAEYFERFTIHSRSMLLGVNTLSNLEIFKNETDGSVRGSLLSILDHTKTKFGARLLKRWIGQPLTDRKALQERVDAVEEIIASDSEKLLALRQVLASRLPDLAKGLSRIHYGQCTPQELAVILPAFNKIATALDEISDPSEAGFRSPLLNNIIYALPKLRTPMKNLLDTIKLSSASEGLKEDLWKDPQKYPSVEDAHDLLCVTEAELMDELKSIRKSLKLPKLEWTTVGTEEYLVEIKNTDKRPIPPAWPLISKTKYNTRYRPPEVKQKMDMRAQCQETLGTECNKAFQSFLREIAEKYYSVMRNAINQLALADCFCSLAQVAQKADYVRPTFTDDNELEIIDGRHPMVEVLRTDPFVPNTVRMESGGAIIVTGPNMGGKSSLVRMVALISIMAQIGSYVPATSVKLGVVDAILTRMGAWDELMRGRSTFMVEMSETSEILKSATSRSLVILDELGRGTSTFDGMAVASATLHHLLQVTKCKTLFITHYPLLALEIEKAFPSLVQNQHMGYAADSRIDGRRNIIFLYQLTSGIATESFGIECARLAQVPEEILTVASQRAARMQKEIEGRMSLSRTRLAIQSIRRCLGGEDTALKDLEALTDFRSYSNQGF</sequence>
<evidence type="ECO:0000256" key="6">
    <source>
        <dbReference type="ARBA" id="ARBA00022840"/>
    </source>
</evidence>
<comment type="subunit">
    <text evidence="11">Heterodimer consisting of MSH2-MSH3 (MutS beta). Forms a ternary complex with MutL alpha (MLH1-PMS1).</text>
</comment>
<dbReference type="PIRSF" id="PIRSF037677">
    <property type="entry name" value="DNA_mis_repair_Msh6"/>
    <property type="match status" value="1"/>
</dbReference>
<feature type="domain" description="DNA mismatch repair proteins mutS family" evidence="15">
    <location>
        <begin position="910"/>
        <end position="926"/>
    </location>
</feature>
<evidence type="ECO:0000256" key="12">
    <source>
        <dbReference type="ARBA" id="ARBA00029792"/>
    </source>
</evidence>
<dbReference type="Pfam" id="PF00488">
    <property type="entry name" value="MutS_V"/>
    <property type="match status" value="1"/>
</dbReference>
<dbReference type="Gene3D" id="3.30.420.110">
    <property type="entry name" value="MutS, connector domain"/>
    <property type="match status" value="1"/>
</dbReference>
<evidence type="ECO:0000313" key="16">
    <source>
        <dbReference type="EMBL" id="ESK96904.1"/>
    </source>
</evidence>
<dbReference type="GO" id="GO:0005634">
    <property type="term" value="C:nucleus"/>
    <property type="evidence" value="ECO:0007669"/>
    <property type="project" value="UniProtKB-SubCell"/>
</dbReference>
<dbReference type="GO" id="GO:0006298">
    <property type="term" value="P:mismatch repair"/>
    <property type="evidence" value="ECO:0007669"/>
    <property type="project" value="InterPro"/>
</dbReference>
<reference evidence="16 17" key="1">
    <citation type="journal article" date="2014" name="BMC Genomics">
        <title>Genome and secretome analysis of the hemibiotrophic fungal pathogen, Moniliophthora roreri, which causes frosty pod rot disease of cacao: mechanisms of the biotrophic and necrotrophic phases.</title>
        <authorList>
            <person name="Meinhardt L.W."/>
            <person name="Costa G.G.L."/>
            <person name="Thomazella D.P.T."/>
            <person name="Teixeira P.J.P.L."/>
            <person name="Carazzolle M.F."/>
            <person name="Schuster S.C."/>
            <person name="Carlson J.E."/>
            <person name="Guiltinan M.J."/>
            <person name="Mieczkowski P."/>
            <person name="Farmer A."/>
            <person name="Ramaraj T."/>
            <person name="Crozier J."/>
            <person name="Davis R.E."/>
            <person name="Shao J."/>
            <person name="Melnick R.L."/>
            <person name="Pereira G.A.G."/>
            <person name="Bailey B.A."/>
        </authorList>
    </citation>
    <scope>NUCLEOTIDE SEQUENCE [LARGE SCALE GENOMIC DNA]</scope>
    <source>
        <strain evidence="16 17">MCA 2997</strain>
    </source>
</reference>
<feature type="region of interest" description="Disordered" evidence="14">
    <location>
        <begin position="147"/>
        <end position="173"/>
    </location>
</feature>
<dbReference type="GO" id="GO:0030983">
    <property type="term" value="F:mismatched DNA binding"/>
    <property type="evidence" value="ECO:0007669"/>
    <property type="project" value="InterPro"/>
</dbReference>
<dbReference type="InterPro" id="IPR027417">
    <property type="entry name" value="P-loop_NTPase"/>
</dbReference>
<dbReference type="SMART" id="SM00533">
    <property type="entry name" value="MUTSd"/>
    <property type="match status" value="1"/>
</dbReference>
<dbReference type="Pfam" id="PF05192">
    <property type="entry name" value="MutS_III"/>
    <property type="match status" value="1"/>
</dbReference>
<dbReference type="Pfam" id="PF01624">
    <property type="entry name" value="MutS_I"/>
    <property type="match status" value="1"/>
</dbReference>
<accession>V2YYX1</accession>
<keyword evidence="8" id="KW-0234">DNA repair</keyword>
<organism evidence="16 17">
    <name type="scientific">Moniliophthora roreri (strain MCA 2997)</name>
    <name type="common">Cocoa frosty pod rot fungus</name>
    <name type="synonym">Crinipellis roreri</name>
    <dbReference type="NCBI Taxonomy" id="1381753"/>
    <lineage>
        <taxon>Eukaryota</taxon>
        <taxon>Fungi</taxon>
        <taxon>Dikarya</taxon>
        <taxon>Basidiomycota</taxon>
        <taxon>Agaricomycotina</taxon>
        <taxon>Agaricomycetes</taxon>
        <taxon>Agaricomycetidae</taxon>
        <taxon>Agaricales</taxon>
        <taxon>Marasmiineae</taxon>
        <taxon>Marasmiaceae</taxon>
        <taxon>Moniliophthora</taxon>
    </lineage>
</organism>
<dbReference type="SUPFAM" id="SSF55271">
    <property type="entry name" value="DNA repair protein MutS, domain I"/>
    <property type="match status" value="1"/>
</dbReference>
<evidence type="ECO:0000256" key="13">
    <source>
        <dbReference type="ARBA" id="ARBA00073774"/>
    </source>
</evidence>
<dbReference type="FunFam" id="3.40.1170.10:FF:000004">
    <property type="entry name" value="DNA mismatch repair protein"/>
    <property type="match status" value="1"/>
</dbReference>
<name>V2YYX1_MONRO</name>
<evidence type="ECO:0000256" key="3">
    <source>
        <dbReference type="ARBA" id="ARBA00022151"/>
    </source>
</evidence>
<keyword evidence="7" id="KW-0238">DNA-binding</keyword>
<dbReference type="InterPro" id="IPR045076">
    <property type="entry name" value="MutS"/>
</dbReference>
<dbReference type="PANTHER" id="PTHR11361">
    <property type="entry name" value="DNA MISMATCH REPAIR PROTEIN MUTS FAMILY MEMBER"/>
    <property type="match status" value="1"/>
</dbReference>
<keyword evidence="17" id="KW-1185">Reference proteome</keyword>
<dbReference type="InterPro" id="IPR007861">
    <property type="entry name" value="DNA_mismatch_repair_MutS_clamp"/>
</dbReference>
<dbReference type="InterPro" id="IPR017261">
    <property type="entry name" value="DNA_mismatch_repair_MutS/MSH"/>
</dbReference>
<dbReference type="Gene3D" id="3.40.50.300">
    <property type="entry name" value="P-loop containing nucleotide triphosphate hydrolases"/>
    <property type="match status" value="1"/>
</dbReference>
<dbReference type="PROSITE" id="PS00486">
    <property type="entry name" value="DNA_MISMATCH_REPAIR_2"/>
    <property type="match status" value="1"/>
</dbReference>
<comment type="similarity">
    <text evidence="2">Belongs to the DNA mismatch repair MutS family. MSH3 subfamily.</text>
</comment>
<feature type="region of interest" description="Disordered" evidence="14">
    <location>
        <begin position="1"/>
        <end position="102"/>
    </location>
</feature>
<dbReference type="InterPro" id="IPR007696">
    <property type="entry name" value="DNA_mismatch_repair_MutS_core"/>
</dbReference>
<evidence type="ECO:0000256" key="5">
    <source>
        <dbReference type="ARBA" id="ARBA00022763"/>
    </source>
</evidence>
<keyword evidence="6" id="KW-0067">ATP-binding</keyword>
<evidence type="ECO:0000259" key="15">
    <source>
        <dbReference type="PROSITE" id="PS00486"/>
    </source>
</evidence>
<dbReference type="STRING" id="1381753.V2YYX1"/>
<feature type="compositionally biased region" description="Polar residues" evidence="14">
    <location>
        <begin position="59"/>
        <end position="70"/>
    </location>
</feature>
<dbReference type="InterPro" id="IPR036187">
    <property type="entry name" value="DNA_mismatch_repair_MutS_sf"/>
</dbReference>
<dbReference type="GO" id="GO:0005524">
    <property type="term" value="F:ATP binding"/>
    <property type="evidence" value="ECO:0007669"/>
    <property type="project" value="UniProtKB-KW"/>
</dbReference>
<dbReference type="InterPro" id="IPR036678">
    <property type="entry name" value="MutS_con_dom_sf"/>
</dbReference>
<evidence type="ECO:0000256" key="14">
    <source>
        <dbReference type="SAM" id="MobiDB-lite"/>
    </source>
</evidence>
<evidence type="ECO:0000256" key="11">
    <source>
        <dbReference type="ARBA" id="ARBA00025902"/>
    </source>
</evidence>
<dbReference type="InterPro" id="IPR000432">
    <property type="entry name" value="DNA_mismatch_repair_MutS_C"/>
</dbReference>
<dbReference type="PANTHER" id="PTHR11361:SF122">
    <property type="entry name" value="DNA MISMATCH REPAIR PROTEIN MSH3"/>
    <property type="match status" value="1"/>
</dbReference>
<evidence type="ECO:0000256" key="4">
    <source>
        <dbReference type="ARBA" id="ARBA00022741"/>
    </source>
</evidence>
<dbReference type="SUPFAM" id="SSF48334">
    <property type="entry name" value="DNA repair protein MutS, domain III"/>
    <property type="match status" value="1"/>
</dbReference>